<dbReference type="Proteomes" id="UP000655523">
    <property type="component" value="Unassembled WGS sequence"/>
</dbReference>
<reference evidence="1 2" key="1">
    <citation type="submission" date="2019-11" db="EMBL/GenBank/DDBJ databases">
        <title>Metabolism of dissolved organic matter in forest soils.</title>
        <authorList>
            <person name="Cyle K.T."/>
            <person name="Wilhelm R.C."/>
            <person name="Martinez C.E."/>
        </authorList>
    </citation>
    <scope>NUCLEOTIDE SEQUENCE [LARGE SCALE GENOMIC DNA]</scope>
    <source>
        <strain evidence="1 2">5N</strain>
    </source>
</reference>
<accession>A0A972NZ46</accession>
<protein>
    <submittedName>
        <fullName evidence="1">Uncharacterized protein</fullName>
    </submittedName>
</protein>
<organism evidence="1 2">
    <name type="scientific">Paraburkholderia elongata</name>
    <dbReference type="NCBI Taxonomy" id="2675747"/>
    <lineage>
        <taxon>Bacteria</taxon>
        <taxon>Pseudomonadati</taxon>
        <taxon>Pseudomonadota</taxon>
        <taxon>Betaproteobacteria</taxon>
        <taxon>Burkholderiales</taxon>
        <taxon>Burkholderiaceae</taxon>
        <taxon>Paraburkholderia</taxon>
    </lineage>
</organism>
<dbReference type="RefSeq" id="WP_172179003.1">
    <property type="nucleotide sequence ID" value="NZ_WOEZ01000333.1"/>
</dbReference>
<keyword evidence="2" id="KW-1185">Reference proteome</keyword>
<sequence>MASVNGYGRLSNVLQGKTKRNRCVACVAVSVARNPAGSLELPSQDARKTQHRKTYQILILGTYGAALRDRGNGKCQRLSTPE</sequence>
<comment type="caution">
    <text evidence="1">The sequence shown here is derived from an EMBL/GenBank/DDBJ whole genome shotgun (WGS) entry which is preliminary data.</text>
</comment>
<dbReference type="EMBL" id="WOEZ01000333">
    <property type="protein sequence ID" value="NPT62538.1"/>
    <property type="molecule type" value="Genomic_DNA"/>
</dbReference>
<evidence type="ECO:0000313" key="2">
    <source>
        <dbReference type="Proteomes" id="UP000655523"/>
    </source>
</evidence>
<evidence type="ECO:0000313" key="1">
    <source>
        <dbReference type="EMBL" id="NPT62538.1"/>
    </source>
</evidence>
<gene>
    <name evidence="1" type="ORF">GNZ13_50665</name>
</gene>
<proteinExistence type="predicted"/>
<dbReference type="AlphaFoldDB" id="A0A972NZ46"/>
<name>A0A972NZ46_9BURK</name>